<proteinExistence type="predicted"/>
<feature type="coiled-coil region" evidence="1">
    <location>
        <begin position="652"/>
        <end position="778"/>
    </location>
</feature>
<keyword evidence="1" id="KW-0175">Coiled coil</keyword>
<reference evidence="3" key="1">
    <citation type="submission" date="2019-07" db="EMBL/GenBank/DDBJ databases">
        <title>De Novo Assembly of kiwifruit Actinidia rufa.</title>
        <authorList>
            <person name="Sugita-Konishi S."/>
            <person name="Sato K."/>
            <person name="Mori E."/>
            <person name="Abe Y."/>
            <person name="Kisaki G."/>
            <person name="Hamano K."/>
            <person name="Suezawa K."/>
            <person name="Otani M."/>
            <person name="Fukuda T."/>
            <person name="Manabe T."/>
            <person name="Gomi K."/>
            <person name="Tabuchi M."/>
            <person name="Akimitsu K."/>
            <person name="Kataoka I."/>
        </authorList>
    </citation>
    <scope>NUCLEOTIDE SEQUENCE [LARGE SCALE GENOMIC DNA]</scope>
    <source>
        <strain evidence="3">cv. Fuchu</strain>
    </source>
</reference>
<dbReference type="AlphaFoldDB" id="A0A7J0DG05"/>
<evidence type="ECO:0000313" key="3">
    <source>
        <dbReference type="Proteomes" id="UP000585474"/>
    </source>
</evidence>
<sequence length="895" mass="104370">MDGIYEELDELKSEMENLKEECRSKKELSESLRKAHNKQLVKYTETKSLVEEQAQQLNAKSEEISEARKICEDLKSSLQEKEWVLRHLNLANEKLQVEYGEKILKLEGENKALALALDEVSARTRDCESKICAGNEEIDGLKRLLSVAEKKCLEAEHKGKASEELRQRDNVILKIEEENRNVQDQLKWKNEQFSHLEEAHERLQDKFQSSKVEWEREKLELLEEICLLQTRLASQTRLSESLRSQLKMCNQALSHESRRKILEVEVFELQSHFDNVILECQEAKSKVENLTLQRDEDIAELRNALGNKETLCKEMEYRIAHLEQENKEFLRSLNECRDAQIKNAGGNSLKKLQNKLCGLEQLHSQCSVNLKEKEAEWNSRLEKMMRDIDGYVSDLTGKDSEIQELHTKLEDCHCLLEIQNEEISIVIMVLKSEFIGAYSKLFREKSELELSNKERERKTLILEEQLEIKDNAVGEIDGFLEKERKEGSFFAERLVSLDRIKHQESLMRDELARCRKMFDELSNFQFNLEEQRLQMENALMQSSKDISYALERANCELSKKDLELSQTKLELQKWKASAEKMQVCLEENQEVLKQETKSLLVIVKEQDEKIGRLQQRVVLLESTIAEKMEVIVALKQEKENYYRIAQNKDCIIEKLQDALKTFEHEEERLLKTIKEKDQSIEDLRTQAMSVKQNFESAVMSSFSVVTEKQIEIDVLYEDLETAEKDSNKTIDELKKELNGLRKKLRFQEELLLRCTKQVEELESVLEAQKTETETLKDQFLSKQEHLEGLVKELQCENNFLFEGIKKLYAEREDILVQMEEVYSWISVFSGENVEVMDLLERILQNSDSRNGHGTDLASDGISDSPNKAVNTHLFSSKTCMEESIDKRLPLKDLNG</sequence>
<keyword evidence="3" id="KW-1185">Reference proteome</keyword>
<organism evidence="2 3">
    <name type="scientific">Actinidia rufa</name>
    <dbReference type="NCBI Taxonomy" id="165716"/>
    <lineage>
        <taxon>Eukaryota</taxon>
        <taxon>Viridiplantae</taxon>
        <taxon>Streptophyta</taxon>
        <taxon>Embryophyta</taxon>
        <taxon>Tracheophyta</taxon>
        <taxon>Spermatophyta</taxon>
        <taxon>Magnoliopsida</taxon>
        <taxon>eudicotyledons</taxon>
        <taxon>Gunneridae</taxon>
        <taxon>Pentapetalae</taxon>
        <taxon>asterids</taxon>
        <taxon>Ericales</taxon>
        <taxon>Actinidiaceae</taxon>
        <taxon>Actinidia</taxon>
    </lineage>
</organism>
<feature type="coiled-coil region" evidence="1">
    <location>
        <begin position="138"/>
        <end position="206"/>
    </location>
</feature>
<dbReference type="PANTHER" id="PTHR45287:SF3">
    <property type="entry name" value="PROTEIN, PUTATIVE-RELATED"/>
    <property type="match status" value="1"/>
</dbReference>
<name>A0A7J0DG05_9ERIC</name>
<evidence type="ECO:0000256" key="1">
    <source>
        <dbReference type="SAM" id="Coils"/>
    </source>
</evidence>
<feature type="coiled-coil region" evidence="1">
    <location>
        <begin position="1"/>
        <end position="77"/>
    </location>
</feature>
<dbReference type="InterPro" id="IPR040262">
    <property type="entry name" value="At4g38062-like"/>
</dbReference>
<dbReference type="PANTHER" id="PTHR45287">
    <property type="entry name" value="OS03G0691500 PROTEIN"/>
    <property type="match status" value="1"/>
</dbReference>
<feature type="coiled-coil region" evidence="1">
    <location>
        <begin position="273"/>
        <end position="339"/>
    </location>
</feature>
<accession>A0A7J0DG05</accession>
<dbReference type="Gene3D" id="1.10.287.1490">
    <property type="match status" value="1"/>
</dbReference>
<gene>
    <name evidence="2" type="ORF">Acr_00g0034640</name>
</gene>
<dbReference type="OrthoDB" id="685795at2759"/>
<comment type="caution">
    <text evidence="2">The sequence shown here is derived from an EMBL/GenBank/DDBJ whole genome shotgun (WGS) entry which is preliminary data.</text>
</comment>
<dbReference type="EMBL" id="BJWL01000212">
    <property type="protein sequence ID" value="GFS34548.1"/>
    <property type="molecule type" value="Genomic_DNA"/>
</dbReference>
<evidence type="ECO:0000313" key="2">
    <source>
        <dbReference type="EMBL" id="GFS34548.1"/>
    </source>
</evidence>
<dbReference type="Proteomes" id="UP000585474">
    <property type="component" value="Unassembled WGS sequence"/>
</dbReference>
<protein>
    <submittedName>
        <fullName evidence="2">Transcription factor bHLH131-like protein</fullName>
    </submittedName>
</protein>